<dbReference type="AlphaFoldDB" id="A0A1M5EPN5"/>
<gene>
    <name evidence="1" type="ORF">SAMN05444008_112133</name>
</gene>
<dbReference type="EMBL" id="FQUO01000012">
    <property type="protein sequence ID" value="SHF81185.1"/>
    <property type="molecule type" value="Genomic_DNA"/>
</dbReference>
<dbReference type="OrthoDB" id="680570at2"/>
<name>A0A1M5EPN5_9BACT</name>
<protein>
    <submittedName>
        <fullName evidence="1">Uncharacterized protein</fullName>
    </submittedName>
</protein>
<organism evidence="1 2">
    <name type="scientific">Cnuella takakiae</name>
    <dbReference type="NCBI Taxonomy" id="1302690"/>
    <lineage>
        <taxon>Bacteria</taxon>
        <taxon>Pseudomonadati</taxon>
        <taxon>Bacteroidota</taxon>
        <taxon>Chitinophagia</taxon>
        <taxon>Chitinophagales</taxon>
        <taxon>Chitinophagaceae</taxon>
        <taxon>Cnuella</taxon>
    </lineage>
</organism>
<dbReference type="PROSITE" id="PS51257">
    <property type="entry name" value="PROKAR_LIPOPROTEIN"/>
    <property type="match status" value="1"/>
</dbReference>
<keyword evidence="2" id="KW-1185">Reference proteome</keyword>
<evidence type="ECO:0000313" key="1">
    <source>
        <dbReference type="EMBL" id="SHF81185.1"/>
    </source>
</evidence>
<accession>A0A1M5EPN5</accession>
<evidence type="ECO:0000313" key="2">
    <source>
        <dbReference type="Proteomes" id="UP000184368"/>
    </source>
</evidence>
<proteinExistence type="predicted"/>
<dbReference type="RefSeq" id="WP_073045033.1">
    <property type="nucleotide sequence ID" value="NZ_FQUO01000012.1"/>
</dbReference>
<dbReference type="Proteomes" id="UP000184368">
    <property type="component" value="Unassembled WGS sequence"/>
</dbReference>
<reference evidence="1 2" key="1">
    <citation type="submission" date="2016-11" db="EMBL/GenBank/DDBJ databases">
        <authorList>
            <person name="Jaros S."/>
            <person name="Januszkiewicz K."/>
            <person name="Wedrychowicz H."/>
        </authorList>
    </citation>
    <scope>NUCLEOTIDE SEQUENCE [LARGE SCALE GENOMIC DNA]</scope>
    <source>
        <strain evidence="1 2">DSM 26897</strain>
    </source>
</reference>
<sequence length="100" mass="10731">MKKSNNVVLCSVLLAAISSCAQKEKKDEWIVGAQNGSTRDTTLHGNQYRYFGGFWYPLILGRISPASYQGATATQISNPGFKAGKIRTGGFGRSGRSGIS</sequence>